<name>A0ACB6SEZ9_9PLEO</name>
<keyword evidence="2" id="KW-1185">Reference proteome</keyword>
<evidence type="ECO:0000313" key="1">
    <source>
        <dbReference type="EMBL" id="KAF2632806.1"/>
    </source>
</evidence>
<proteinExistence type="predicted"/>
<protein>
    <submittedName>
        <fullName evidence="1">Uncharacterized protein</fullName>
    </submittedName>
</protein>
<dbReference type="Proteomes" id="UP000799754">
    <property type="component" value="Unassembled WGS sequence"/>
</dbReference>
<reference evidence="1" key="1">
    <citation type="journal article" date="2020" name="Stud. Mycol.">
        <title>101 Dothideomycetes genomes: a test case for predicting lifestyles and emergence of pathogens.</title>
        <authorList>
            <person name="Haridas S."/>
            <person name="Albert R."/>
            <person name="Binder M."/>
            <person name="Bloem J."/>
            <person name="Labutti K."/>
            <person name="Salamov A."/>
            <person name="Andreopoulos B."/>
            <person name="Baker S."/>
            <person name="Barry K."/>
            <person name="Bills G."/>
            <person name="Bluhm B."/>
            <person name="Cannon C."/>
            <person name="Castanera R."/>
            <person name="Culley D."/>
            <person name="Daum C."/>
            <person name="Ezra D."/>
            <person name="Gonzalez J."/>
            <person name="Henrissat B."/>
            <person name="Kuo A."/>
            <person name="Liang C."/>
            <person name="Lipzen A."/>
            <person name="Lutzoni F."/>
            <person name="Magnuson J."/>
            <person name="Mondo S."/>
            <person name="Nolan M."/>
            <person name="Ohm R."/>
            <person name="Pangilinan J."/>
            <person name="Park H.-J."/>
            <person name="Ramirez L."/>
            <person name="Alfaro M."/>
            <person name="Sun H."/>
            <person name="Tritt A."/>
            <person name="Yoshinaga Y."/>
            <person name="Zwiers L.-H."/>
            <person name="Turgeon B."/>
            <person name="Goodwin S."/>
            <person name="Spatafora J."/>
            <person name="Crous P."/>
            <person name="Grigoriev I."/>
        </authorList>
    </citation>
    <scope>NUCLEOTIDE SEQUENCE</scope>
    <source>
        <strain evidence="1">CBS 525.71</strain>
    </source>
</reference>
<comment type="caution">
    <text evidence="1">The sequence shown here is derived from an EMBL/GenBank/DDBJ whole genome shotgun (WGS) entry which is preliminary data.</text>
</comment>
<evidence type="ECO:0000313" key="2">
    <source>
        <dbReference type="Proteomes" id="UP000799754"/>
    </source>
</evidence>
<sequence length="244" mass="27462">MVDPSPGYTRHITDPTNLHQGLKVVDISTTIFALVAVALWLFMRVHVTKNDMVMCALICSFVLLGFSFPHMSAGLGYHLWDVKWTLAGTILYATSLAFTEVSILFFYLRLAPHRWYRSLVWILLTVVVAYATAYVTVSVFGCKPIAASWDLRLAHEASCLDQYTKYMALSVLDIVIDLYRLFSVYAVLIRRTAMLAPLMASTDYTWDAVEQFKWYFAEVNLAIACASAPVRQRSVAVFASGPLH</sequence>
<dbReference type="EMBL" id="MU006702">
    <property type="protein sequence ID" value="KAF2632806.1"/>
    <property type="molecule type" value="Genomic_DNA"/>
</dbReference>
<organism evidence="1 2">
    <name type="scientific">Macroventuria anomochaeta</name>
    <dbReference type="NCBI Taxonomy" id="301207"/>
    <lineage>
        <taxon>Eukaryota</taxon>
        <taxon>Fungi</taxon>
        <taxon>Dikarya</taxon>
        <taxon>Ascomycota</taxon>
        <taxon>Pezizomycotina</taxon>
        <taxon>Dothideomycetes</taxon>
        <taxon>Pleosporomycetidae</taxon>
        <taxon>Pleosporales</taxon>
        <taxon>Pleosporineae</taxon>
        <taxon>Didymellaceae</taxon>
        <taxon>Macroventuria</taxon>
    </lineage>
</organism>
<gene>
    <name evidence="1" type="ORF">BU25DRAFT_427630</name>
</gene>
<accession>A0ACB6SEZ9</accession>